<reference evidence="5" key="1">
    <citation type="journal article" date="2020" name="Appl. Environ. Microbiol.">
        <title>Medium-Chain Fatty Acid Synthesis by 'Candidatus Weimeria bifida' gen. nov., sp. nov., and 'Candidatus Pseudoramibacter fermentans' sp. nov.</title>
        <authorList>
            <person name="Scarborough M.J."/>
            <person name="Myers K.S."/>
            <person name="Donohue T.J."/>
            <person name="Noguera D.R."/>
        </authorList>
    </citation>
    <scope>NUCLEOTIDE SEQUENCE</scope>
    <source>
        <strain evidence="5">EUB1.1</strain>
    </source>
</reference>
<feature type="domain" description="Peptidase family U32 C-terminal" evidence="4">
    <location>
        <begin position="324"/>
        <end position="411"/>
    </location>
</feature>
<evidence type="ECO:0000256" key="2">
    <source>
        <dbReference type="ARBA" id="ARBA00022801"/>
    </source>
</evidence>
<protein>
    <submittedName>
        <fullName evidence="5">U32 family peptidase</fullName>
    </submittedName>
</protein>
<keyword evidence="1" id="KW-0645">Protease</keyword>
<dbReference type="GO" id="GO:0008233">
    <property type="term" value="F:peptidase activity"/>
    <property type="evidence" value="ECO:0007669"/>
    <property type="project" value="UniProtKB-KW"/>
</dbReference>
<evidence type="ECO:0000313" key="6">
    <source>
        <dbReference type="Proteomes" id="UP000473648"/>
    </source>
</evidence>
<evidence type="ECO:0000259" key="4">
    <source>
        <dbReference type="Pfam" id="PF16325"/>
    </source>
</evidence>
<dbReference type="AlphaFoldDB" id="A0A6L5GRA0"/>
<dbReference type="InterPro" id="IPR032525">
    <property type="entry name" value="Peptidase_U32_C"/>
</dbReference>
<evidence type="ECO:0000256" key="1">
    <source>
        <dbReference type="ARBA" id="ARBA00022670"/>
    </source>
</evidence>
<dbReference type="InterPro" id="IPR001539">
    <property type="entry name" value="Peptidase_U32"/>
</dbReference>
<organism evidence="5 6">
    <name type="scientific">Candidatus Pseudoramibacter fermentans</name>
    <dbReference type="NCBI Taxonomy" id="2594427"/>
    <lineage>
        <taxon>Bacteria</taxon>
        <taxon>Bacillati</taxon>
        <taxon>Bacillota</taxon>
        <taxon>Clostridia</taxon>
        <taxon>Eubacteriales</taxon>
        <taxon>Eubacteriaceae</taxon>
        <taxon>Pseudoramibacter</taxon>
    </lineage>
</organism>
<gene>
    <name evidence="5" type="ORF">FRC53_04870</name>
</gene>
<dbReference type="Proteomes" id="UP000473648">
    <property type="component" value="Unassembled WGS sequence"/>
</dbReference>
<dbReference type="PANTHER" id="PTHR30217:SF6">
    <property type="entry name" value="TRNA HYDROXYLATION PROTEIN P"/>
    <property type="match status" value="1"/>
</dbReference>
<dbReference type="GO" id="GO:0006508">
    <property type="term" value="P:proteolysis"/>
    <property type="evidence" value="ECO:0007669"/>
    <property type="project" value="UniProtKB-KW"/>
</dbReference>
<dbReference type="InterPro" id="IPR051454">
    <property type="entry name" value="RNA/ubiquinone_mod_enzymes"/>
</dbReference>
<dbReference type="EMBL" id="VOGB01000004">
    <property type="protein sequence ID" value="MQM72747.1"/>
    <property type="molecule type" value="Genomic_DNA"/>
</dbReference>
<comment type="similarity">
    <text evidence="3">Belongs to the peptidase U32 family.</text>
</comment>
<proteinExistence type="inferred from homology"/>
<evidence type="ECO:0000313" key="5">
    <source>
        <dbReference type="EMBL" id="MQM72747.1"/>
    </source>
</evidence>
<name>A0A6L5GRA0_9FIRM</name>
<dbReference type="PANTHER" id="PTHR30217">
    <property type="entry name" value="PEPTIDASE U32 FAMILY"/>
    <property type="match status" value="1"/>
</dbReference>
<dbReference type="Pfam" id="PF16325">
    <property type="entry name" value="Peptidase_U32_C"/>
    <property type="match status" value="1"/>
</dbReference>
<dbReference type="Gene3D" id="2.40.30.10">
    <property type="entry name" value="Translation factors"/>
    <property type="match status" value="1"/>
</dbReference>
<comment type="caution">
    <text evidence="5">The sequence shown here is derived from an EMBL/GenBank/DDBJ whole genome shotgun (WGS) entry which is preliminary data.</text>
</comment>
<evidence type="ECO:0000256" key="3">
    <source>
        <dbReference type="ARBA" id="ARBA00038374"/>
    </source>
</evidence>
<keyword evidence="2" id="KW-0378">Hydrolase</keyword>
<dbReference type="PROSITE" id="PS01276">
    <property type="entry name" value="PEPTIDASE_U32"/>
    <property type="match status" value="1"/>
</dbReference>
<dbReference type="Pfam" id="PF01136">
    <property type="entry name" value="Peptidase_U32"/>
    <property type="match status" value="1"/>
</dbReference>
<accession>A0A6L5GRA0</accession>
<keyword evidence="6" id="KW-1185">Reference proteome</keyword>
<sequence>MNQTKTPELLAPAGNFEKLKYALAYGADAVYCAGKKFGLRARADNFDEETLREAVAYTHKRDKKIFVTLNMIPHDEDFEGLSDYIRFLDQIHVDEVLVADPGVFTLVRENAPNMKISVSTQANNVNSRTVKFWHDLGASRIVLARELSGKEIQKISQNRPDQMEIETFVHGAMCISYSGRCLLSHYLTGRDGNRGDCAQPCRWQYRLEESKRPGEFFPIEEDKTGTFIMNSKDLCLAERIPELIKFGVNSFKIEGRMKSAFYVATVVSIYRRIIDAALADPDFTVPHAWIEELTKVSHRHYTTAFFDHKPTADAENFGSSSYTRNYDFSGVVLEDFSGNGRMLVEQRGKISVGDHIEVIQPGQSGQNELFLSCQVKHLFDEQGNAITSTPHAKMHYQLEFDKSVKKMSILRKRLI</sequence>